<keyword evidence="7 18" id="KW-0479">Metal-binding</keyword>
<keyword evidence="15" id="KW-1015">Disulfide bond</keyword>
<dbReference type="Gene3D" id="3.40.390.10">
    <property type="entry name" value="Collagenase (Catalytic Domain)"/>
    <property type="match status" value="1"/>
</dbReference>
<evidence type="ECO:0000256" key="14">
    <source>
        <dbReference type="ARBA" id="ARBA00023145"/>
    </source>
</evidence>
<feature type="compositionally biased region" description="Basic and acidic residues" evidence="22">
    <location>
        <begin position="276"/>
        <end position="288"/>
    </location>
</feature>
<keyword evidence="8 23" id="KW-0732">Signal</keyword>
<feature type="binding site" evidence="19">
    <location>
        <position position="169"/>
    </location>
    <ligand>
        <name>Zn(2+)</name>
        <dbReference type="ChEBI" id="CHEBI:29105"/>
        <label>1</label>
    </ligand>
</feature>
<evidence type="ECO:0000256" key="8">
    <source>
        <dbReference type="ARBA" id="ARBA00022729"/>
    </source>
</evidence>
<dbReference type="Gene3D" id="2.110.10.10">
    <property type="entry name" value="Hemopexin-like domain"/>
    <property type="match status" value="1"/>
</dbReference>
<feature type="non-terminal residue" evidence="25">
    <location>
        <position position="458"/>
    </location>
</feature>
<evidence type="ECO:0000256" key="19">
    <source>
        <dbReference type="PIRSR" id="PIRSR621190-2"/>
    </source>
</evidence>
<keyword evidence="4" id="KW-0964">Secreted</keyword>
<feature type="binding site" evidence="19">
    <location>
        <position position="202"/>
    </location>
    <ligand>
        <name>Ca(2+)</name>
        <dbReference type="ChEBI" id="CHEBI:29108"/>
        <label>3</label>
    </ligand>
</feature>
<dbReference type="SUPFAM" id="SSF55486">
    <property type="entry name" value="Metalloproteases ('zincins'), catalytic domain"/>
    <property type="match status" value="1"/>
</dbReference>
<feature type="binding site" evidence="19">
    <location>
        <position position="197"/>
    </location>
    <ligand>
        <name>Zn(2+)</name>
        <dbReference type="ChEBI" id="CHEBI:29105"/>
        <label>1</label>
    </ligand>
</feature>
<dbReference type="SMART" id="SM00235">
    <property type="entry name" value="ZnMc"/>
    <property type="match status" value="1"/>
</dbReference>
<evidence type="ECO:0000256" key="17">
    <source>
        <dbReference type="PIRSR" id="PIRSR001191-1"/>
    </source>
</evidence>
<keyword evidence="26" id="KW-1185">Reference proteome</keyword>
<feature type="binding site" evidence="19">
    <location>
        <position position="237"/>
    </location>
    <ligand>
        <name>Zn(2+)</name>
        <dbReference type="ChEBI" id="CHEBI:29105"/>
        <label>2</label>
        <note>catalytic</note>
    </ligand>
</feature>
<feature type="binding site" description="in inhibited form" evidence="19">
    <location>
        <position position="91"/>
    </location>
    <ligand>
        <name>Zn(2+)</name>
        <dbReference type="ChEBI" id="CHEBI:29105"/>
        <label>2</label>
        <note>catalytic</note>
    </ligand>
</feature>
<feature type="binding site" evidence="19">
    <location>
        <position position="193"/>
    </location>
    <ligand>
        <name>Ca(2+)</name>
        <dbReference type="ChEBI" id="CHEBI:29108"/>
        <label>2</label>
    </ligand>
</feature>
<feature type="binding site" evidence="19">
    <location>
        <position position="451"/>
    </location>
    <ligand>
        <name>Ca(2+)</name>
        <dbReference type="ChEBI" id="CHEBI:29108"/>
        <label>4</label>
    </ligand>
</feature>
<dbReference type="GO" id="GO:0006508">
    <property type="term" value="P:proteolysis"/>
    <property type="evidence" value="ECO:0007669"/>
    <property type="project" value="UniProtKB-KW"/>
</dbReference>
<dbReference type="InterPro" id="IPR033739">
    <property type="entry name" value="M10A_MMP"/>
</dbReference>
<evidence type="ECO:0000256" key="9">
    <source>
        <dbReference type="ARBA" id="ARBA00022737"/>
    </source>
</evidence>
<dbReference type="AlphaFoldDB" id="A0A7L1LCB5"/>
<evidence type="ECO:0000256" key="2">
    <source>
        <dbReference type="ARBA" id="ARBA00010370"/>
    </source>
</evidence>
<feature type="binding site" evidence="19">
    <location>
        <position position="157"/>
    </location>
    <ligand>
        <name>Ca(2+)</name>
        <dbReference type="ChEBI" id="CHEBI:29108"/>
        <label>2</label>
    </ligand>
</feature>
<evidence type="ECO:0000259" key="24">
    <source>
        <dbReference type="SMART" id="SM00235"/>
    </source>
</evidence>
<feature type="binding site" evidence="19">
    <location>
        <position position="351"/>
    </location>
    <ligand>
        <name>Ca(2+)</name>
        <dbReference type="ChEBI" id="CHEBI:29108"/>
        <label>5</label>
    </ligand>
</feature>
<evidence type="ECO:0000256" key="23">
    <source>
        <dbReference type="SAM" id="SignalP"/>
    </source>
</evidence>
<feature type="binding site" evidence="19">
    <location>
        <position position="195"/>
    </location>
    <ligand>
        <name>Ca(2+)</name>
        <dbReference type="ChEBI" id="CHEBI:29108"/>
        <label>2</label>
    </ligand>
</feature>
<keyword evidence="5" id="KW-0272">Extracellular matrix</keyword>
<feature type="binding site" evidence="18">
    <location>
        <position position="219"/>
    </location>
    <ligand>
        <name>Zn(2+)</name>
        <dbReference type="ChEBI" id="CHEBI:29105"/>
        <label>2</label>
        <note>catalytic</note>
    </ligand>
</feature>
<feature type="binding site" evidence="19">
    <location>
        <position position="177"/>
    </location>
    <ligand>
        <name>Ca(2+)</name>
        <dbReference type="ChEBI" id="CHEBI:29108"/>
        <label>3</label>
    </ligand>
</feature>
<dbReference type="PANTHER" id="PTHR10201:SF165">
    <property type="entry name" value="COLLAGENASE 3"/>
    <property type="match status" value="1"/>
</dbReference>
<keyword evidence="11 18" id="KW-0862">Zinc</keyword>
<evidence type="ECO:0000256" key="5">
    <source>
        <dbReference type="ARBA" id="ARBA00022530"/>
    </source>
</evidence>
<evidence type="ECO:0000256" key="20">
    <source>
        <dbReference type="PIRSR" id="PIRSR621190-4"/>
    </source>
</evidence>
<keyword evidence="12 19" id="KW-0106">Calcium</keyword>
<dbReference type="GO" id="GO:0030198">
    <property type="term" value="P:extracellular matrix organization"/>
    <property type="evidence" value="ECO:0007669"/>
    <property type="project" value="TreeGrafter"/>
</dbReference>
<reference evidence="25 26" key="1">
    <citation type="submission" date="2019-09" db="EMBL/GenBank/DDBJ databases">
        <title>Bird 10,000 Genomes (B10K) Project - Family phase.</title>
        <authorList>
            <person name="Zhang G."/>
        </authorList>
    </citation>
    <scope>NUCLEOTIDE SEQUENCE [LARGE SCALE GENOMIC DNA]</scope>
    <source>
        <strain evidence="25">B10K-DU-002-13</strain>
        <tissue evidence="25">Muscle</tissue>
    </source>
</reference>
<dbReference type="InterPro" id="IPR024079">
    <property type="entry name" value="MetalloPept_cat_dom_sf"/>
</dbReference>
<dbReference type="InterPro" id="IPR018487">
    <property type="entry name" value="Hemopexin-like_repeat"/>
</dbReference>
<protein>
    <recommendedName>
        <fullName evidence="3">Collagenase 3</fullName>
    </recommendedName>
    <alternativeName>
        <fullName evidence="16">Matrix metalloproteinase-13</fullName>
    </alternativeName>
</protein>
<dbReference type="GO" id="GO:0030574">
    <property type="term" value="P:collagen catabolic process"/>
    <property type="evidence" value="ECO:0007669"/>
    <property type="project" value="TreeGrafter"/>
</dbReference>
<dbReference type="CDD" id="cd00094">
    <property type="entry name" value="HX"/>
    <property type="match status" value="1"/>
</dbReference>
<dbReference type="GO" id="GO:0031012">
    <property type="term" value="C:extracellular matrix"/>
    <property type="evidence" value="ECO:0007669"/>
    <property type="project" value="InterPro"/>
</dbReference>
<dbReference type="GO" id="GO:0005615">
    <property type="term" value="C:extracellular space"/>
    <property type="evidence" value="ECO:0007669"/>
    <property type="project" value="TreeGrafter"/>
</dbReference>
<evidence type="ECO:0000313" key="26">
    <source>
        <dbReference type="Proteomes" id="UP000571567"/>
    </source>
</evidence>
<feature type="binding site" evidence="19">
    <location>
        <position position="305"/>
    </location>
    <ligand>
        <name>Ca(2+)</name>
        <dbReference type="ChEBI" id="CHEBI:29108"/>
        <label>4</label>
    </ligand>
</feature>
<dbReference type="Pfam" id="PF00413">
    <property type="entry name" value="Peptidase_M10"/>
    <property type="match status" value="1"/>
</dbReference>
<feature type="binding site" evidence="19">
    <location>
        <position position="349"/>
    </location>
    <ligand>
        <name>Ca(2+)</name>
        <dbReference type="ChEBI" id="CHEBI:29108"/>
        <label>4</label>
    </ligand>
</feature>
<keyword evidence="14" id="KW-0865">Zymogen</keyword>
<dbReference type="InterPro" id="IPR021190">
    <property type="entry name" value="Pept_M10A"/>
</dbReference>
<feature type="signal peptide" evidence="23">
    <location>
        <begin position="1"/>
        <end position="18"/>
    </location>
</feature>
<evidence type="ECO:0000256" key="15">
    <source>
        <dbReference type="ARBA" id="ARBA00023157"/>
    </source>
</evidence>
<keyword evidence="13" id="KW-0482">Metalloprotease</keyword>
<dbReference type="PRINTS" id="PR00138">
    <property type="entry name" value="MATRIXIN"/>
</dbReference>
<dbReference type="Proteomes" id="UP000571567">
    <property type="component" value="Unassembled WGS sequence"/>
</dbReference>
<feature type="binding site" evidence="19">
    <location>
        <position position="171"/>
    </location>
    <ligand>
        <name>Zn(2+)</name>
        <dbReference type="ChEBI" id="CHEBI:29105"/>
        <label>1</label>
    </ligand>
</feature>
<feature type="region of interest" description="Disordered" evidence="22">
    <location>
        <begin position="274"/>
        <end position="294"/>
    </location>
</feature>
<evidence type="ECO:0000256" key="12">
    <source>
        <dbReference type="ARBA" id="ARBA00022837"/>
    </source>
</evidence>
<evidence type="ECO:0000256" key="13">
    <source>
        <dbReference type="ARBA" id="ARBA00023049"/>
    </source>
</evidence>
<evidence type="ECO:0000256" key="6">
    <source>
        <dbReference type="ARBA" id="ARBA00022670"/>
    </source>
</evidence>
<dbReference type="SUPFAM" id="SSF50923">
    <property type="entry name" value="Hemopexin-like domain"/>
    <property type="match status" value="1"/>
</dbReference>
<keyword evidence="9" id="KW-0677">Repeat</keyword>
<evidence type="ECO:0000256" key="1">
    <source>
        <dbReference type="ARBA" id="ARBA00004498"/>
    </source>
</evidence>
<comment type="caution">
    <text evidence="25">The sequence shown here is derived from an EMBL/GenBank/DDBJ whole genome shotgun (WGS) entry which is preliminary data.</text>
</comment>
<comment type="cofactor">
    <cofactor evidence="19">
        <name>Ca(2+)</name>
        <dbReference type="ChEBI" id="CHEBI:29108"/>
    </cofactor>
    <text evidence="19">Can bind about 5 Ca(2+) ions per subunit.</text>
</comment>
<feature type="binding site" evidence="19">
    <location>
        <position position="184"/>
    </location>
    <ligand>
        <name>Zn(2+)</name>
        <dbReference type="ChEBI" id="CHEBI:29105"/>
        <label>1</label>
    </ligand>
</feature>
<evidence type="ECO:0000256" key="22">
    <source>
        <dbReference type="SAM" id="MobiDB-lite"/>
    </source>
</evidence>
<dbReference type="SUPFAM" id="SSF47090">
    <property type="entry name" value="PGBD-like"/>
    <property type="match status" value="1"/>
</dbReference>
<evidence type="ECO:0000313" key="25">
    <source>
        <dbReference type="EMBL" id="NXN72606.1"/>
    </source>
</evidence>
<dbReference type="PROSITE" id="PS51642">
    <property type="entry name" value="HEMOPEXIN_2"/>
    <property type="match status" value="1"/>
</dbReference>
<dbReference type="PIRSF" id="PIRSF001191">
    <property type="entry name" value="Peptidase_M10A_matrix"/>
    <property type="match status" value="1"/>
</dbReference>
<gene>
    <name evidence="25" type="primary">Mmp3_1</name>
    <name evidence="25" type="ORF">HIMHIM_R12195</name>
</gene>
<dbReference type="InterPro" id="IPR000585">
    <property type="entry name" value="Hemopexin-like_dom"/>
</dbReference>
<dbReference type="InterPro" id="IPR036365">
    <property type="entry name" value="PGBD-like_sf"/>
</dbReference>
<accession>A0A7L1LCB5</accession>
<keyword evidence="10" id="KW-0378">Hydrolase</keyword>
<feature type="binding site" evidence="19">
    <location>
        <position position="199"/>
    </location>
    <ligand>
        <name>Ca(2+)</name>
        <dbReference type="ChEBI" id="CHEBI:29108"/>
        <label>3</label>
    </ligand>
</feature>
<dbReference type="PROSITE" id="PS00024">
    <property type="entry name" value="HEMOPEXIN"/>
    <property type="match status" value="1"/>
</dbReference>
<organism evidence="25 26">
    <name type="scientific">Himantopus himantopus</name>
    <name type="common">Black-winged stilt</name>
    <name type="synonym">Charadrius himantopus</name>
    <dbReference type="NCBI Taxonomy" id="225398"/>
    <lineage>
        <taxon>Eukaryota</taxon>
        <taxon>Metazoa</taxon>
        <taxon>Chordata</taxon>
        <taxon>Craniata</taxon>
        <taxon>Vertebrata</taxon>
        <taxon>Euteleostomi</taxon>
        <taxon>Archelosauria</taxon>
        <taxon>Archosauria</taxon>
        <taxon>Dinosauria</taxon>
        <taxon>Saurischia</taxon>
        <taxon>Theropoda</taxon>
        <taxon>Coelurosauria</taxon>
        <taxon>Aves</taxon>
        <taxon>Neognathae</taxon>
        <taxon>Neoaves</taxon>
        <taxon>Charadriiformes</taxon>
        <taxon>Recurvirostridae</taxon>
        <taxon>Himantopus</taxon>
    </lineage>
</organism>
<feature type="modified residue" description="Phosphotyrosine; by PKDCC" evidence="20">
    <location>
        <position position="380"/>
    </location>
</feature>
<proteinExistence type="inferred from homology"/>
<evidence type="ECO:0000256" key="3">
    <source>
        <dbReference type="ARBA" id="ARBA00018037"/>
    </source>
</evidence>
<evidence type="ECO:0000256" key="4">
    <source>
        <dbReference type="ARBA" id="ARBA00022525"/>
    </source>
</evidence>
<feature type="non-terminal residue" evidence="25">
    <location>
        <position position="1"/>
    </location>
</feature>
<feature type="binding site" evidence="19">
    <location>
        <position position="176"/>
    </location>
    <ligand>
        <name>Ca(2+)</name>
        <dbReference type="ChEBI" id="CHEBI:29108"/>
        <label>3</label>
    </ligand>
</feature>
<evidence type="ECO:0000256" key="16">
    <source>
        <dbReference type="ARBA" id="ARBA00031807"/>
    </source>
</evidence>
<feature type="binding site" evidence="19">
    <location>
        <position position="202"/>
    </location>
    <ligand>
        <name>Ca(2+)</name>
        <dbReference type="ChEBI" id="CHEBI:29108"/>
        <label>1</label>
    </ligand>
</feature>
<dbReference type="EMBL" id="VXBK01008428">
    <property type="protein sequence ID" value="NXN72606.1"/>
    <property type="molecule type" value="Genomic_DNA"/>
</dbReference>
<evidence type="ECO:0000256" key="7">
    <source>
        <dbReference type="ARBA" id="ARBA00022723"/>
    </source>
</evidence>
<dbReference type="FunFam" id="3.40.390.10:FF:000007">
    <property type="entry name" value="Collagenase 3"/>
    <property type="match status" value="1"/>
</dbReference>
<dbReference type="InterPro" id="IPR006026">
    <property type="entry name" value="Peptidase_Metallo"/>
</dbReference>
<dbReference type="OrthoDB" id="406838at2759"/>
<feature type="binding site" evidence="18">
    <location>
        <position position="223"/>
    </location>
    <ligand>
        <name>Zn(2+)</name>
        <dbReference type="ChEBI" id="CHEBI:29105"/>
        <label>2</label>
        <note>catalytic</note>
    </ligand>
</feature>
<dbReference type="GO" id="GO:0004222">
    <property type="term" value="F:metalloendopeptidase activity"/>
    <property type="evidence" value="ECO:0007669"/>
    <property type="project" value="InterPro"/>
</dbReference>
<name>A0A7L1LCB5_HIMHI</name>
<dbReference type="InterPro" id="IPR036375">
    <property type="entry name" value="Hemopexin-like_dom_sf"/>
</dbReference>
<dbReference type="InterPro" id="IPR001818">
    <property type="entry name" value="Pept_M10_metallopeptidase"/>
</dbReference>
<dbReference type="InterPro" id="IPR018486">
    <property type="entry name" value="Hemopexin_CS"/>
</dbReference>
<comment type="subcellular location">
    <subcellularLocation>
        <location evidence="1">Secreted</location>
        <location evidence="1">Extracellular space</location>
        <location evidence="1">Extracellular matrix</location>
    </subcellularLocation>
</comment>
<feature type="binding site" evidence="19">
    <location>
        <position position="399"/>
    </location>
    <ligand>
        <name>Ca(2+)</name>
        <dbReference type="ChEBI" id="CHEBI:29108"/>
        <label>5</label>
    </ligand>
</feature>
<feature type="repeat" description="Hemopexin" evidence="21">
    <location>
        <begin position="345"/>
        <end position="391"/>
    </location>
</feature>
<evidence type="ECO:0000256" key="18">
    <source>
        <dbReference type="PIRSR" id="PIRSR001191-2"/>
    </source>
</evidence>
<feature type="binding site" evidence="18">
    <location>
        <position position="229"/>
    </location>
    <ligand>
        <name>Zn(2+)</name>
        <dbReference type="ChEBI" id="CHEBI:29105"/>
        <label>2</label>
        <note>catalytic</note>
    </ligand>
</feature>
<feature type="active site" evidence="17">
    <location>
        <position position="220"/>
    </location>
</feature>
<evidence type="ECO:0000256" key="21">
    <source>
        <dbReference type="PROSITE-ProRule" id="PRU01011"/>
    </source>
</evidence>
<evidence type="ECO:0000256" key="11">
    <source>
        <dbReference type="ARBA" id="ARBA00022833"/>
    </source>
</evidence>
<dbReference type="Pfam" id="PF00045">
    <property type="entry name" value="Hemopexin"/>
    <property type="match status" value="2"/>
</dbReference>
<feature type="domain" description="Peptidase metallopeptidase" evidence="24">
    <location>
        <begin position="104"/>
        <end position="264"/>
    </location>
</feature>
<dbReference type="FunFam" id="2.110.10.10:FF:000002">
    <property type="entry name" value="Matrix metallopeptidase 3"/>
    <property type="match status" value="1"/>
</dbReference>
<keyword evidence="6" id="KW-0645">Protease</keyword>
<feature type="chain" id="PRO_5029863464" description="Collagenase 3" evidence="23">
    <location>
        <begin position="19"/>
        <end position="458"/>
    </location>
</feature>
<comment type="similarity">
    <text evidence="2">Belongs to the peptidase M10A family.</text>
</comment>
<dbReference type="PANTHER" id="PTHR10201">
    <property type="entry name" value="MATRIX METALLOPROTEINASE"/>
    <property type="match status" value="1"/>
</dbReference>
<dbReference type="CDD" id="cd04278">
    <property type="entry name" value="ZnMc_MMP"/>
    <property type="match status" value="1"/>
</dbReference>
<dbReference type="SMART" id="SM00120">
    <property type="entry name" value="HX"/>
    <property type="match status" value="3"/>
</dbReference>
<evidence type="ECO:0000256" key="10">
    <source>
        <dbReference type="ARBA" id="ARBA00022801"/>
    </source>
</evidence>
<comment type="cofactor">
    <cofactor evidence="19">
        <name>Zn(2+)</name>
        <dbReference type="ChEBI" id="CHEBI:29105"/>
    </cofactor>
    <text evidence="19">Binds 2 Zn(2+) ions per subunit.</text>
</comment>
<sequence length="458" mass="51531">KKENVPFLLLLRAALSCAFPADTRQKKGGGMQLIQKYLEDYHGFKKDGQSFIWKSNSPMTQKIKERQEFFGLEVRGKLDSGTLDLVQKCRCGFPDVAGFSTFAGEPKWAKQVLTYRILNYTPDPCPADVNAATKKALSVWSTVTPLKFIKKGRGDADILSVHATCFSGHNDFIPFDGPGGSVAHVYALGKDFGRDAHFDEDETGTKSTEGTNLFYVAAHEFGHSLGLLHSKDPNALMHPVYRKFDPSVLPLYQDINGIQHLFGNSKLDHLLTPTNDQRESTEIKDPTETKSPALTNTCGPNLTFDAVTTSCGEIMFFKDKRFWHKYPAVRAADFNLIPSFWPWLPPAVDAAYEIPEKNKTVIFKGNEFWVVKGDTILPGYPPKIYTFGFSKDVTKIDAAIYNGNEGKTYYFIADKFWSCLSFLCYHKRSQTMDRKFIQIRDAFSGINGRIDAVFQHES</sequence>
<feature type="binding site" evidence="19">
    <location>
        <position position="453"/>
    </location>
    <ligand>
        <name>Ca(2+)</name>
        <dbReference type="ChEBI" id="CHEBI:29108"/>
        <label>5</label>
    </ligand>
</feature>
<feature type="binding site" evidence="19">
    <location>
        <position position="123"/>
    </location>
    <ligand>
        <name>Ca(2+)</name>
        <dbReference type="ChEBI" id="CHEBI:29108"/>
        <label>1</label>
    </ligand>
</feature>
<dbReference type="GO" id="GO:0008270">
    <property type="term" value="F:zinc ion binding"/>
    <property type="evidence" value="ECO:0007669"/>
    <property type="project" value="InterPro"/>
</dbReference>